<proteinExistence type="predicted"/>
<evidence type="ECO:0000313" key="2">
    <source>
        <dbReference type="Proteomes" id="UP000271590"/>
    </source>
</evidence>
<sequence length="156" mass="17027">MSTTTMKRRFPRSNVNPATWALLIAARQDTHPGTADEVMLKLHDAFCQLKAGTTDDDFFDRLASCINVGLVRAEQIDPVCVPPMVAARDALIRCDGIRGRHGRYGFDGPGLHAMTAGLEVYEEMLRNSTPQQLAEAAATSYYLTLSQAAAEQRAAS</sequence>
<dbReference type="Proteomes" id="UP000271590">
    <property type="component" value="Unassembled WGS sequence"/>
</dbReference>
<comment type="caution">
    <text evidence="1">The sequence shown here is derived from an EMBL/GenBank/DDBJ whole genome shotgun (WGS) entry which is preliminary data.</text>
</comment>
<organism evidence="1 2">
    <name type="scientific">Variovorax beijingensis</name>
    <dbReference type="NCBI Taxonomy" id="2496117"/>
    <lineage>
        <taxon>Bacteria</taxon>
        <taxon>Pseudomonadati</taxon>
        <taxon>Pseudomonadota</taxon>
        <taxon>Betaproteobacteria</taxon>
        <taxon>Burkholderiales</taxon>
        <taxon>Comamonadaceae</taxon>
        <taxon>Variovorax</taxon>
    </lineage>
</organism>
<gene>
    <name evidence="1" type="ORF">EH244_27085</name>
</gene>
<accession>A0A3P3E7E8</accession>
<dbReference type="EMBL" id="RQXU01000025">
    <property type="protein sequence ID" value="RRH82317.1"/>
    <property type="molecule type" value="Genomic_DNA"/>
</dbReference>
<name>A0A3P3E7E8_9BURK</name>
<reference evidence="1 2" key="1">
    <citation type="submission" date="2018-11" db="EMBL/GenBank/DDBJ databases">
        <title>The genome of Variovorax sp T529.</title>
        <authorList>
            <person name="Gao J."/>
        </authorList>
    </citation>
    <scope>NUCLEOTIDE SEQUENCE [LARGE SCALE GENOMIC DNA]</scope>
    <source>
        <strain evidence="1 2">T529</strain>
    </source>
</reference>
<protein>
    <submittedName>
        <fullName evidence="1">Uncharacterized protein</fullName>
    </submittedName>
</protein>
<dbReference type="AlphaFoldDB" id="A0A3P3E7E8"/>
<evidence type="ECO:0000313" key="1">
    <source>
        <dbReference type="EMBL" id="RRH82317.1"/>
    </source>
</evidence>
<dbReference type="RefSeq" id="WP_124961404.1">
    <property type="nucleotide sequence ID" value="NZ_RQXU01000025.1"/>
</dbReference>